<dbReference type="AlphaFoldDB" id="K0R7G9"/>
<feature type="compositionally biased region" description="Low complexity" evidence="8">
    <location>
        <begin position="18"/>
        <end position="29"/>
    </location>
</feature>
<dbReference type="InterPro" id="IPR027450">
    <property type="entry name" value="AlkB-like"/>
</dbReference>
<dbReference type="OrthoDB" id="412814at2759"/>
<proteinExistence type="inferred from homology"/>
<evidence type="ECO:0000256" key="3">
    <source>
        <dbReference type="ARBA" id="ARBA00022723"/>
    </source>
</evidence>
<reference evidence="10 11" key="1">
    <citation type="journal article" date="2012" name="Genome Biol.">
        <title>Genome and low-iron response of an oceanic diatom adapted to chronic iron limitation.</title>
        <authorList>
            <person name="Lommer M."/>
            <person name="Specht M."/>
            <person name="Roy A.S."/>
            <person name="Kraemer L."/>
            <person name="Andreson R."/>
            <person name="Gutowska M.A."/>
            <person name="Wolf J."/>
            <person name="Bergner S.V."/>
            <person name="Schilhabel M.B."/>
            <person name="Klostermeier U.C."/>
            <person name="Beiko R.G."/>
            <person name="Rosenstiel P."/>
            <person name="Hippler M."/>
            <person name="Laroche J."/>
        </authorList>
    </citation>
    <scope>NUCLEOTIDE SEQUENCE [LARGE SCALE GENOMIC DNA]</scope>
    <source>
        <strain evidence="10 11">CCMP1005</strain>
    </source>
</reference>
<keyword evidence="3" id="KW-0479">Metal-binding</keyword>
<dbReference type="PANTHER" id="PTHR46030">
    <property type="entry name" value="ALPHA-KETOGLUTARATE-DEPENDENT DIOXYGENASE ALKB HOMOLOG 6"/>
    <property type="match status" value="1"/>
</dbReference>
<feature type="region of interest" description="Disordered" evidence="8">
    <location>
        <begin position="9"/>
        <end position="29"/>
    </location>
</feature>
<evidence type="ECO:0000256" key="8">
    <source>
        <dbReference type="SAM" id="MobiDB-lite"/>
    </source>
</evidence>
<accession>K0R7G9</accession>
<protein>
    <recommendedName>
        <fullName evidence="9">Fe2OG dioxygenase domain-containing protein</fullName>
    </recommendedName>
</protein>
<dbReference type="OMA" id="IFKLWPR"/>
<dbReference type="eggNOG" id="KOG3200">
    <property type="taxonomic scope" value="Eukaryota"/>
</dbReference>
<dbReference type="InterPro" id="IPR032862">
    <property type="entry name" value="ALKBH6"/>
</dbReference>
<dbReference type="Gene3D" id="2.60.120.590">
    <property type="entry name" value="Alpha-ketoglutarate-dependent dioxygenase AlkB-like"/>
    <property type="match status" value="1"/>
</dbReference>
<evidence type="ECO:0000313" key="11">
    <source>
        <dbReference type="Proteomes" id="UP000266841"/>
    </source>
</evidence>
<dbReference type="Pfam" id="PF13532">
    <property type="entry name" value="2OG-FeII_Oxy_2"/>
    <property type="match status" value="1"/>
</dbReference>
<feature type="region of interest" description="Disordered" evidence="8">
    <location>
        <begin position="50"/>
        <end position="72"/>
    </location>
</feature>
<dbReference type="GO" id="GO:0051213">
    <property type="term" value="F:dioxygenase activity"/>
    <property type="evidence" value="ECO:0007669"/>
    <property type="project" value="UniProtKB-KW"/>
</dbReference>
<dbReference type="InterPro" id="IPR005123">
    <property type="entry name" value="Oxoglu/Fe-dep_dioxygenase_dom"/>
</dbReference>
<keyword evidence="4" id="KW-0223">Dioxygenase</keyword>
<evidence type="ECO:0000259" key="9">
    <source>
        <dbReference type="PROSITE" id="PS51471"/>
    </source>
</evidence>
<evidence type="ECO:0000256" key="5">
    <source>
        <dbReference type="ARBA" id="ARBA00023002"/>
    </source>
</evidence>
<evidence type="ECO:0000256" key="7">
    <source>
        <dbReference type="ARBA" id="ARBA00023242"/>
    </source>
</evidence>
<evidence type="ECO:0000256" key="4">
    <source>
        <dbReference type="ARBA" id="ARBA00022964"/>
    </source>
</evidence>
<dbReference type="Proteomes" id="UP000266841">
    <property type="component" value="Unassembled WGS sequence"/>
</dbReference>
<evidence type="ECO:0000256" key="1">
    <source>
        <dbReference type="ARBA" id="ARBA00004123"/>
    </source>
</evidence>
<dbReference type="InterPro" id="IPR037151">
    <property type="entry name" value="AlkB-like_sf"/>
</dbReference>
<evidence type="ECO:0000256" key="6">
    <source>
        <dbReference type="ARBA" id="ARBA00023004"/>
    </source>
</evidence>
<comment type="caution">
    <text evidence="10">The sequence shown here is derived from an EMBL/GenBank/DDBJ whole genome shotgun (WGS) entry which is preliminary data.</text>
</comment>
<dbReference type="EMBL" id="AGNL01049441">
    <property type="protein sequence ID" value="EJK44621.1"/>
    <property type="molecule type" value="Genomic_DNA"/>
</dbReference>
<comment type="subcellular location">
    <subcellularLocation>
        <location evidence="1">Nucleus</location>
    </subcellularLocation>
</comment>
<dbReference type="GO" id="GO:0046872">
    <property type="term" value="F:metal ion binding"/>
    <property type="evidence" value="ECO:0007669"/>
    <property type="project" value="UniProtKB-KW"/>
</dbReference>
<keyword evidence="7" id="KW-0539">Nucleus</keyword>
<feature type="domain" description="Fe2OG dioxygenase" evidence="9">
    <location>
        <begin position="170"/>
        <end position="283"/>
    </location>
</feature>
<dbReference type="SUPFAM" id="SSF51197">
    <property type="entry name" value="Clavaminate synthase-like"/>
    <property type="match status" value="1"/>
</dbReference>
<evidence type="ECO:0000256" key="2">
    <source>
        <dbReference type="ARBA" id="ARBA00007879"/>
    </source>
</evidence>
<dbReference type="PROSITE" id="PS51471">
    <property type="entry name" value="FE2OG_OXY"/>
    <property type="match status" value="1"/>
</dbReference>
<keyword evidence="6" id="KW-0408">Iron</keyword>
<organism evidence="10 11">
    <name type="scientific">Thalassiosira oceanica</name>
    <name type="common">Marine diatom</name>
    <dbReference type="NCBI Taxonomy" id="159749"/>
    <lineage>
        <taxon>Eukaryota</taxon>
        <taxon>Sar</taxon>
        <taxon>Stramenopiles</taxon>
        <taxon>Ochrophyta</taxon>
        <taxon>Bacillariophyta</taxon>
        <taxon>Coscinodiscophyceae</taxon>
        <taxon>Thalassiosirophycidae</taxon>
        <taxon>Thalassiosirales</taxon>
        <taxon>Thalassiosiraceae</taxon>
        <taxon>Thalassiosira</taxon>
    </lineage>
</organism>
<keyword evidence="11" id="KW-1185">Reference proteome</keyword>
<keyword evidence="5" id="KW-0560">Oxidoreductase</keyword>
<sequence length="283" mass="30909">MEIDFRELRRKERRAAKRGSSSGVKKTGVTGVTATGVGVTGVGAWDAQSKSTAGDGLGRAPPTPYETELPRNTLSDDAHLVSNGDLKTVYYAERFLKQALGRELLAWLQALPGGGDSNDPVATQNGTWTKMVHANRRVAMFDSAISRLPCILERLCRTLVSVGAFDPSRPPNHVLVNEYQPGQGIMPHTDGPAYDSATATISLGGSDVIFKLWPREYDDEEARRLTEPTLEVVLHGNGSLVVFTGDAYINHMHSIDEVLEETTSMGTKIARGYRVSLTFRHKK</sequence>
<dbReference type="PANTHER" id="PTHR46030:SF1">
    <property type="entry name" value="ALPHA-KETOGLUTARATE-DEPENDENT DIOXYGENASE ALKB HOMOLOG 6"/>
    <property type="match status" value="1"/>
</dbReference>
<evidence type="ECO:0000313" key="10">
    <source>
        <dbReference type="EMBL" id="EJK44621.1"/>
    </source>
</evidence>
<dbReference type="GO" id="GO:0005634">
    <property type="term" value="C:nucleus"/>
    <property type="evidence" value="ECO:0007669"/>
    <property type="project" value="UniProtKB-SubCell"/>
</dbReference>
<gene>
    <name evidence="10" type="ORF">THAOC_36825</name>
</gene>
<comment type="similarity">
    <text evidence="2">Belongs to the alkB family.</text>
</comment>
<name>K0R7G9_THAOC</name>